<dbReference type="PANTHER" id="PTHR48420:SF1">
    <property type="entry name" value="NON-HAEM DIOXYGENASE N-TERMINAL DOMAIN-CONTAINING PROTEIN"/>
    <property type="match status" value="1"/>
</dbReference>
<dbReference type="AlphaFoldDB" id="A0AAU9J149"/>
<dbReference type="InterPro" id="IPR027443">
    <property type="entry name" value="IPNS-like_sf"/>
</dbReference>
<dbReference type="Gene3D" id="2.60.120.330">
    <property type="entry name" value="B-lactam Antibiotic, Isopenicillin N Synthase, Chain"/>
    <property type="match status" value="1"/>
</dbReference>
<reference evidence="1" key="1">
    <citation type="submission" date="2021-09" db="EMBL/GenBank/DDBJ databases">
        <authorList>
            <consortium name="AG Swart"/>
            <person name="Singh M."/>
            <person name="Singh A."/>
            <person name="Seah K."/>
            <person name="Emmerich C."/>
        </authorList>
    </citation>
    <scope>NUCLEOTIDE SEQUENCE</scope>
    <source>
        <strain evidence="1">ATCC30299</strain>
    </source>
</reference>
<evidence type="ECO:0000313" key="1">
    <source>
        <dbReference type="EMBL" id="CAG9319060.1"/>
    </source>
</evidence>
<comment type="caution">
    <text evidence="1">The sequence shown here is derived from an EMBL/GenBank/DDBJ whole genome shotgun (WGS) entry which is preliminary data.</text>
</comment>
<dbReference type="EMBL" id="CAJZBQ010000021">
    <property type="protein sequence ID" value="CAG9319060.1"/>
    <property type="molecule type" value="Genomic_DNA"/>
</dbReference>
<sequence>MQKAMNDFGNAIARVGHLLAQHLDQYVKSRNIRYKDNLLEDIMINNKDHVFRLLYYVPFGRNDDWVSWHRDFGAITGLSCPNI</sequence>
<name>A0AAU9J149_9CILI</name>
<gene>
    <name evidence="1" type="ORF">BSTOLATCC_MIC22411</name>
</gene>
<accession>A0AAU9J149</accession>
<dbReference type="Proteomes" id="UP001162131">
    <property type="component" value="Unassembled WGS sequence"/>
</dbReference>
<protein>
    <submittedName>
        <fullName evidence="1">Uncharacterized protein</fullName>
    </submittedName>
</protein>
<evidence type="ECO:0000313" key="2">
    <source>
        <dbReference type="Proteomes" id="UP001162131"/>
    </source>
</evidence>
<organism evidence="1 2">
    <name type="scientific">Blepharisma stoltei</name>
    <dbReference type="NCBI Taxonomy" id="1481888"/>
    <lineage>
        <taxon>Eukaryota</taxon>
        <taxon>Sar</taxon>
        <taxon>Alveolata</taxon>
        <taxon>Ciliophora</taxon>
        <taxon>Postciliodesmatophora</taxon>
        <taxon>Heterotrichea</taxon>
        <taxon>Heterotrichida</taxon>
        <taxon>Blepharismidae</taxon>
        <taxon>Blepharisma</taxon>
    </lineage>
</organism>
<proteinExistence type="predicted"/>
<keyword evidence="2" id="KW-1185">Reference proteome</keyword>
<dbReference type="PANTHER" id="PTHR48420">
    <property type="entry name" value="NON-HAEM DIOXYGENASE N-TERMINAL DOMAIN-CONTAINING PROTEIN"/>
    <property type="match status" value="1"/>
</dbReference>
<dbReference type="SUPFAM" id="SSF51197">
    <property type="entry name" value="Clavaminate synthase-like"/>
    <property type="match status" value="1"/>
</dbReference>